<evidence type="ECO:0000313" key="1">
    <source>
        <dbReference type="EMBL" id="GLS88585.1"/>
    </source>
</evidence>
<keyword evidence="2" id="KW-1185">Reference proteome</keyword>
<dbReference type="AlphaFoldDB" id="A0AA37U7Z1"/>
<dbReference type="Proteomes" id="UP001157355">
    <property type="component" value="Unassembled WGS sequence"/>
</dbReference>
<evidence type="ECO:0000313" key="2">
    <source>
        <dbReference type="Proteomes" id="UP001157355"/>
    </source>
</evidence>
<proteinExistence type="predicted"/>
<protein>
    <submittedName>
        <fullName evidence="1">Uncharacterized protein</fullName>
    </submittedName>
</protein>
<name>A0AA37U7Z1_9RHOB</name>
<sequence>MPDKRKRGPVRPPFSCLKPAKPVSAQFHIGLNIPAGGIRGNDRSLRREYFYHCEIIAAPETWSPKKLEPQSPDLAKTREVKAAGVV</sequence>
<reference evidence="1 2" key="1">
    <citation type="journal article" date="2014" name="Int. J. Syst. Evol. Microbiol.">
        <title>Complete genome sequence of Corynebacterium casei LMG S-19264T (=DSM 44701T), isolated from a smear-ripened cheese.</title>
        <authorList>
            <consortium name="US DOE Joint Genome Institute (JGI-PGF)"/>
            <person name="Walter F."/>
            <person name="Albersmeier A."/>
            <person name="Kalinowski J."/>
            <person name="Ruckert C."/>
        </authorList>
    </citation>
    <scope>NUCLEOTIDE SEQUENCE [LARGE SCALE GENOMIC DNA]</scope>
    <source>
        <strain evidence="1 2">NBRC 111766</strain>
    </source>
</reference>
<gene>
    <name evidence="1" type="ORF">GCM10010873_35590</name>
</gene>
<comment type="caution">
    <text evidence="1">The sequence shown here is derived from an EMBL/GenBank/DDBJ whole genome shotgun (WGS) entry which is preliminary data.</text>
</comment>
<accession>A0AA37U7Z1</accession>
<dbReference type="EMBL" id="BSPP01000014">
    <property type="protein sequence ID" value="GLS88585.1"/>
    <property type="molecule type" value="Genomic_DNA"/>
</dbReference>
<organism evidence="1 2">
    <name type="scientific">Cypionkella aquatica</name>
    <dbReference type="NCBI Taxonomy" id="1756042"/>
    <lineage>
        <taxon>Bacteria</taxon>
        <taxon>Pseudomonadati</taxon>
        <taxon>Pseudomonadota</taxon>
        <taxon>Alphaproteobacteria</taxon>
        <taxon>Rhodobacterales</taxon>
        <taxon>Paracoccaceae</taxon>
        <taxon>Cypionkella</taxon>
    </lineage>
</organism>